<organism evidence="3 4">
    <name type="scientific">Oceanobacillus neutriphilus</name>
    <dbReference type="NCBI Taxonomy" id="531815"/>
    <lineage>
        <taxon>Bacteria</taxon>
        <taxon>Bacillati</taxon>
        <taxon>Bacillota</taxon>
        <taxon>Bacilli</taxon>
        <taxon>Bacillales</taxon>
        <taxon>Bacillaceae</taxon>
        <taxon>Oceanobacillus</taxon>
    </lineage>
</organism>
<dbReference type="Proteomes" id="UP000641206">
    <property type="component" value="Unassembled WGS sequence"/>
</dbReference>
<reference evidence="4" key="1">
    <citation type="journal article" date="2019" name="Int. J. Syst. Evol. Microbiol.">
        <title>The Global Catalogue of Microorganisms (GCM) 10K type strain sequencing project: providing services to taxonomists for standard genome sequencing and annotation.</title>
        <authorList>
            <consortium name="The Broad Institute Genomics Platform"/>
            <consortium name="The Broad Institute Genome Sequencing Center for Infectious Disease"/>
            <person name="Wu L."/>
            <person name="Ma J."/>
        </authorList>
    </citation>
    <scope>NUCLEOTIDE SEQUENCE [LARGE SCALE GENOMIC DNA]</scope>
    <source>
        <strain evidence="4">CGMCC 1.7693</strain>
    </source>
</reference>
<evidence type="ECO:0000313" key="3">
    <source>
        <dbReference type="EMBL" id="GGP08756.1"/>
    </source>
</evidence>
<dbReference type="EMBL" id="BMLW01000002">
    <property type="protein sequence ID" value="GGP08756.1"/>
    <property type="molecule type" value="Genomic_DNA"/>
</dbReference>
<dbReference type="PANTHER" id="PTHR43158:SF5">
    <property type="entry name" value="ABC TRANSPORTER, ATP-BINDING PROTEIN"/>
    <property type="match status" value="1"/>
</dbReference>
<dbReference type="PANTHER" id="PTHR43158">
    <property type="entry name" value="SKFA PEPTIDE EXPORT ATP-BINDING PROTEIN SKFE"/>
    <property type="match status" value="1"/>
</dbReference>
<evidence type="ECO:0000313" key="4">
    <source>
        <dbReference type="Proteomes" id="UP000641206"/>
    </source>
</evidence>
<name>A0ABQ2NPU5_9BACI</name>
<proteinExistence type="predicted"/>
<keyword evidence="1" id="KW-0547">Nucleotide-binding</keyword>
<keyword evidence="2" id="KW-0067">ATP-binding</keyword>
<comment type="caution">
    <text evidence="3">The sequence shown here is derived from an EMBL/GenBank/DDBJ whole genome shotgun (WGS) entry which is preliminary data.</text>
</comment>
<dbReference type="SUPFAM" id="SSF52540">
    <property type="entry name" value="P-loop containing nucleoside triphosphate hydrolases"/>
    <property type="match status" value="1"/>
</dbReference>
<accession>A0ABQ2NPU5</accession>
<dbReference type="InterPro" id="IPR027417">
    <property type="entry name" value="P-loop_NTPase"/>
</dbReference>
<dbReference type="Gene3D" id="3.40.50.300">
    <property type="entry name" value="P-loop containing nucleotide triphosphate hydrolases"/>
    <property type="match status" value="1"/>
</dbReference>
<keyword evidence="4" id="KW-1185">Reference proteome</keyword>
<evidence type="ECO:0000256" key="2">
    <source>
        <dbReference type="ARBA" id="ARBA00022840"/>
    </source>
</evidence>
<sequence>MKLLAGHLNPDQDEITLFGFNPYNRNQTSGHLCYMQEEHPFSVIWKVKDVLRFGDYYNLNFDMNFAKELLTDFNLHENKHVTKLSKGMKSALQFIIQLRKSIKRRYMPKAFQQRCLGLKMFKKSTND</sequence>
<gene>
    <name evidence="3" type="ORF">GCM10011346_10230</name>
</gene>
<dbReference type="RefSeq" id="WP_229720104.1">
    <property type="nucleotide sequence ID" value="NZ_BMLW01000002.1"/>
</dbReference>
<evidence type="ECO:0000256" key="1">
    <source>
        <dbReference type="ARBA" id="ARBA00022741"/>
    </source>
</evidence>
<protein>
    <submittedName>
        <fullName evidence="3">Uncharacterized protein</fullName>
    </submittedName>
</protein>